<accession>A0A843VIZ9</accession>
<organism evidence="1 2">
    <name type="scientific">Colocasia esculenta</name>
    <name type="common">Wild taro</name>
    <name type="synonym">Arum esculentum</name>
    <dbReference type="NCBI Taxonomy" id="4460"/>
    <lineage>
        <taxon>Eukaryota</taxon>
        <taxon>Viridiplantae</taxon>
        <taxon>Streptophyta</taxon>
        <taxon>Embryophyta</taxon>
        <taxon>Tracheophyta</taxon>
        <taxon>Spermatophyta</taxon>
        <taxon>Magnoliopsida</taxon>
        <taxon>Liliopsida</taxon>
        <taxon>Araceae</taxon>
        <taxon>Aroideae</taxon>
        <taxon>Colocasieae</taxon>
        <taxon>Colocasia</taxon>
    </lineage>
</organism>
<evidence type="ECO:0000313" key="1">
    <source>
        <dbReference type="EMBL" id="MQL96771.1"/>
    </source>
</evidence>
<evidence type="ECO:0000313" key="2">
    <source>
        <dbReference type="Proteomes" id="UP000652761"/>
    </source>
</evidence>
<gene>
    <name evidence="1" type="ORF">Taro_029458</name>
</gene>
<reference evidence="1" key="1">
    <citation type="submission" date="2017-07" db="EMBL/GenBank/DDBJ databases">
        <title>Taro Niue Genome Assembly and Annotation.</title>
        <authorList>
            <person name="Atibalentja N."/>
            <person name="Keating K."/>
            <person name="Fields C.J."/>
        </authorList>
    </citation>
    <scope>NUCLEOTIDE SEQUENCE</scope>
    <source>
        <strain evidence="1">Niue_2</strain>
        <tissue evidence="1">Leaf</tissue>
    </source>
</reference>
<sequence>MKHLVDLPFFWCCDRGARRDTRERDRVAMRWPNAMASRSGGRMRFCHGAFPCHDRVAVAVPFLIVMVSQRPWRTRQYLCCLGCFRGSGWGVGVCPRAEVVSVAWDPHPQEPLREHSGLRACSSWQPSWRTLELRGKQGLDSGAESFVELSWFVWDAEVGWSSSQRRPYISH</sequence>
<keyword evidence="2" id="KW-1185">Reference proteome</keyword>
<comment type="caution">
    <text evidence="1">The sequence shown here is derived from an EMBL/GenBank/DDBJ whole genome shotgun (WGS) entry which is preliminary data.</text>
</comment>
<proteinExistence type="predicted"/>
<dbReference type="Proteomes" id="UP000652761">
    <property type="component" value="Unassembled WGS sequence"/>
</dbReference>
<name>A0A843VIZ9_COLES</name>
<dbReference type="AlphaFoldDB" id="A0A843VIZ9"/>
<protein>
    <submittedName>
        <fullName evidence="1">Uncharacterized protein</fullName>
    </submittedName>
</protein>
<dbReference type="EMBL" id="NMUH01001957">
    <property type="protein sequence ID" value="MQL96771.1"/>
    <property type="molecule type" value="Genomic_DNA"/>
</dbReference>